<feature type="compositionally biased region" description="Acidic residues" evidence="1">
    <location>
        <begin position="463"/>
        <end position="481"/>
    </location>
</feature>
<feature type="compositionally biased region" description="Basic residues" evidence="1">
    <location>
        <begin position="896"/>
        <end position="909"/>
    </location>
</feature>
<dbReference type="Pfam" id="PF24344">
    <property type="entry name" value="PH_23"/>
    <property type="match status" value="1"/>
</dbReference>
<feature type="compositionally biased region" description="Basic and acidic residues" evidence="1">
    <location>
        <begin position="1360"/>
        <end position="1378"/>
    </location>
</feature>
<feature type="region of interest" description="Disordered" evidence="1">
    <location>
        <begin position="603"/>
        <end position="873"/>
    </location>
</feature>
<evidence type="ECO:0000313" key="5">
    <source>
        <dbReference type="EMBL" id="KAK3370119.1"/>
    </source>
</evidence>
<feature type="domain" description="PH" evidence="3">
    <location>
        <begin position="1128"/>
        <end position="1269"/>
    </location>
</feature>
<accession>A0AAE0K4V2</accession>
<reference evidence="5" key="2">
    <citation type="submission" date="2023-06" db="EMBL/GenBank/DDBJ databases">
        <authorList>
            <consortium name="Lawrence Berkeley National Laboratory"/>
            <person name="Haridas S."/>
            <person name="Hensen N."/>
            <person name="Bonometti L."/>
            <person name="Westerberg I."/>
            <person name="Brannstrom I.O."/>
            <person name="Guillou S."/>
            <person name="Cros-Aarteil S."/>
            <person name="Calhoun S."/>
            <person name="Kuo A."/>
            <person name="Mondo S."/>
            <person name="Pangilinan J."/>
            <person name="Riley R."/>
            <person name="LaButti K."/>
            <person name="Andreopoulos B."/>
            <person name="Lipzen A."/>
            <person name="Chen C."/>
            <person name="Yanf M."/>
            <person name="Daum C."/>
            <person name="Ng V."/>
            <person name="Clum A."/>
            <person name="Steindorff A."/>
            <person name="Ohm R."/>
            <person name="Martin F."/>
            <person name="Silar P."/>
            <person name="Natvig D."/>
            <person name="Lalanne C."/>
            <person name="Gautier V."/>
            <person name="Ament-velasquez S.L."/>
            <person name="Kruys A."/>
            <person name="Hutchinson M.I."/>
            <person name="Powell A.J."/>
            <person name="Barry K."/>
            <person name="Miller A.N."/>
            <person name="Grigoriev I.V."/>
            <person name="Debuchy R."/>
            <person name="Gladieux P."/>
            <person name="Thoren M.H."/>
            <person name="Johannesson H."/>
        </authorList>
    </citation>
    <scope>NUCLEOTIDE SEQUENCE</scope>
    <source>
        <strain evidence="5">CBS 232.78</strain>
    </source>
</reference>
<feature type="compositionally biased region" description="Basic residues" evidence="1">
    <location>
        <begin position="176"/>
        <end position="187"/>
    </location>
</feature>
<feature type="compositionally biased region" description="Basic and acidic residues" evidence="1">
    <location>
        <begin position="207"/>
        <end position="240"/>
    </location>
</feature>
<feature type="compositionally biased region" description="Polar residues" evidence="1">
    <location>
        <begin position="619"/>
        <end position="631"/>
    </location>
</feature>
<feature type="compositionally biased region" description="Polar residues" evidence="1">
    <location>
        <begin position="1695"/>
        <end position="1710"/>
    </location>
</feature>
<feature type="domain" description="PH" evidence="4">
    <location>
        <begin position="1509"/>
        <end position="1661"/>
    </location>
</feature>
<feature type="region of interest" description="Disordered" evidence="1">
    <location>
        <begin position="1113"/>
        <end position="1135"/>
    </location>
</feature>
<sequence length="1941" mass="213207">MTPPKPHEPLSPDPVSPRRSSAAKNGAAAATTPARARRASAHAGATPKSAPATAGNTSQRKKPEPNLLADFLLGRPSPARVAAQRSPSKQRRKSVAIDATGVREELRQEMRAEAVRRLARPGAVTDRVKAWQKASIMAMKTEGGGAPHADDVATEPTEVGAQIDSATVTEEERVRIKLRQKPKKKKPKVENGESLEGVEDEQQAKSAGDRPDMITREPRIKPKKRIVSDDNWMKRGRGESPVKASSPKPKVEASPTPIPKDFLQRTAQNPPVASKIKEWAKRVEIPETPRVKHYHHEDSGATVTVEEDDFSEITTDYTARARSRPPVDDEIRVRTLKTSTLVDDGIRIKPMKTSTQMDDGIRTKPAKASIPVDDGIRVKPMKPSKPASEDSDTIRIPPTRRKEPFDDGIRVRPVDTPMPDDGIRVRPSRRLSIDESTVRPASSRRSSTERSKRGSSTRRQDDSAEDLIEVIEVIEEAETEVDTPTRRGSSSRRKSRQSRSPATATKMRRAINDVHSESEPSEPAFNNDVFHREGSDGESERIPPTLLGNKSLADIPFGYSAFSELDLPLRTETKDTAKRPKAQRTPSFKTVPKVLKKVVSGAKEIIHDKVDPPRPVMNQPPSIESWLNSTVDPFVEDSNKTQPAEKEQSQETKNRSSSVQRQKETSQPSGLRVSDSQVTPDAQQEDSDATLRKGKSPAPAPIGLKRRRATKSASSPFKAGGKKPFREALKEAFRGESGGHKLPPTIYPSCKAELEVESESDSEEENWDAREARRRSPDQSRRSPSPDPSSTVDSTLSSEPSTSGPWRKKRPPTKGVHELSTIVSEESSSVADSDTVSGVSQTTVTQATAFSKSTDISRQKSQRPGGLKRRLTKHSDLVSVLSLPDSGHLVAPSRSKSIKSSRSLHRKPSKLNDDKIDDLLDEFADDEHFYERELKALVDGVVPVLLKEVVQGGTGSTANLFNQVNVGESKADAMAKSVINMGVALEKLRHWHRSVPLSNINHLFIWLDSVAPIYDDYLSVWRLGFQDLIINLAPAYGKPEDEDSLLNALPRNEDGDVVGENGERVDVAYLLKRPLIRVKWMTKFLKAAVIVVSSHQVEDLLSRFEALQEKARKRHREETARMTDEDANNTDTTRSRDLRSLDPLEKVFIDQSRQVAAKDSFALDLDHSSGQRLECEIEIIHRDNLDVPADEGDILIREIGTGTRSWLLFPPIPKHYVTARRGDNGQFLLVMVRGTHNGSEWFELMKLYTSSDDQITDWLEILGSSPLPPLTRWKPTITALEATPPKQDAAQIPVGERRYSKPLLGSPTSERPKTPTRYRTRQQPSPSQTPTSPSSPEKTPTRKSFSEPMQHVQPMSEQPEGDRSRSSSWDDAHQDPAKSSRSSPNSTPYREDGAPPPPVHRTLTTKGPSKLNPPADTGLVSRVKRRTSSPLKHEYRPSDESSDSSSASSDESESLSSSGDELDEDDVPDTIPGYSLKTAVPATAESVVSDSSITPSNSASQVGMPGENRKQPERSVHKFTASVSYWSSRKGIWKDITAEPSSIVVHPGSMEVHRLSGSSSNKQAYPLQSSGTSEVDNRDKDAGGILPLVGLVLTPVVMIRRSTALDLEVRSHASPESRFKIDSTMYRFRAATQAEAQMLYEAVHQSRLNNARFIQLSEEARVRSFGQQTHEPGDGSADGDSSSRRRSWFGRKNSYRASTRAPSLSQGSASTTISANSFLRRLTGGGNTSFNIDESTVDKQSRPGSVAGGTGAGSLYTSASSGSSSGGGGSSTPPRSLSISLSGSGSQSRWSNPLQKPFTPDDRSLDIRCHLNVQSNRWADKGDCVLRIGRPPPGVRQELTLNHGMEKRIVVTHATKKTGDKPLILLDAVLGSKCFSMLGTKGIMCSVWENLRDEEGNVGVAPATGGLSGKVTKWCFQCKSRQQADWIMNMVTSEVPGLMVN</sequence>
<comment type="caution">
    <text evidence="5">The sequence shown here is derived from an EMBL/GenBank/DDBJ whole genome shotgun (WGS) entry which is preliminary data.</text>
</comment>
<name>A0AAE0K4V2_9PEZI</name>
<feature type="compositionally biased region" description="Basic and acidic residues" evidence="1">
    <location>
        <begin position="529"/>
        <end position="541"/>
    </location>
</feature>
<evidence type="ECO:0000259" key="3">
    <source>
        <dbReference type="Pfam" id="PF24344"/>
    </source>
</evidence>
<organism evidence="5 6">
    <name type="scientific">Podospora didyma</name>
    <dbReference type="NCBI Taxonomy" id="330526"/>
    <lineage>
        <taxon>Eukaryota</taxon>
        <taxon>Fungi</taxon>
        <taxon>Dikarya</taxon>
        <taxon>Ascomycota</taxon>
        <taxon>Pezizomycotina</taxon>
        <taxon>Sordariomycetes</taxon>
        <taxon>Sordariomycetidae</taxon>
        <taxon>Sordariales</taxon>
        <taxon>Podosporaceae</taxon>
        <taxon>Podospora</taxon>
    </lineage>
</organism>
<feature type="compositionally biased region" description="Basic and acidic residues" evidence="1">
    <location>
        <begin position="400"/>
        <end position="413"/>
    </location>
</feature>
<feature type="compositionally biased region" description="Low complexity" evidence="1">
    <location>
        <begin position="823"/>
        <end position="849"/>
    </location>
</feature>
<feature type="compositionally biased region" description="Basic and acidic residues" evidence="1">
    <location>
        <begin position="446"/>
        <end position="462"/>
    </location>
</feature>
<feature type="compositionally biased region" description="Basic and acidic residues" evidence="1">
    <location>
        <begin position="637"/>
        <end position="654"/>
    </location>
</feature>
<feature type="compositionally biased region" description="Basic and acidic residues" evidence="1">
    <location>
        <begin position="767"/>
        <end position="781"/>
    </location>
</feature>
<dbReference type="InterPro" id="IPR056416">
    <property type="entry name" value="DH_2_fung"/>
</dbReference>
<feature type="compositionally biased region" description="Basic and acidic residues" evidence="1">
    <location>
        <begin position="1"/>
        <end position="10"/>
    </location>
</feature>
<feature type="compositionally biased region" description="Low complexity" evidence="1">
    <location>
        <begin position="18"/>
        <end position="34"/>
    </location>
</feature>
<dbReference type="Pfam" id="PF24340">
    <property type="entry name" value="DH_2"/>
    <property type="match status" value="1"/>
</dbReference>
<feature type="region of interest" description="Disordered" evidence="1">
    <location>
        <begin position="1"/>
        <end position="97"/>
    </location>
</feature>
<feature type="compositionally biased region" description="Polar residues" evidence="1">
    <location>
        <begin position="655"/>
        <end position="682"/>
    </location>
</feature>
<feature type="compositionally biased region" description="Low complexity" evidence="1">
    <location>
        <begin position="1321"/>
        <end position="1338"/>
    </location>
</feature>
<feature type="compositionally biased region" description="Low complexity" evidence="1">
    <location>
        <begin position="1753"/>
        <end position="1763"/>
    </location>
</feature>
<feature type="compositionally biased region" description="Basic and acidic residues" evidence="1">
    <location>
        <begin position="1113"/>
        <end position="1124"/>
    </location>
</feature>
<feature type="compositionally biased region" description="Low complexity" evidence="1">
    <location>
        <begin position="788"/>
        <end position="801"/>
    </location>
</feature>
<feature type="compositionally biased region" description="Polar residues" evidence="1">
    <location>
        <begin position="1556"/>
        <end position="1574"/>
    </location>
</feature>
<evidence type="ECO:0000256" key="1">
    <source>
        <dbReference type="SAM" id="MobiDB-lite"/>
    </source>
</evidence>
<feature type="region of interest" description="Disordered" evidence="1">
    <location>
        <begin position="886"/>
        <end position="911"/>
    </location>
</feature>
<evidence type="ECO:0000259" key="2">
    <source>
        <dbReference type="Pfam" id="PF24340"/>
    </source>
</evidence>
<feature type="compositionally biased region" description="Polar residues" evidence="1">
    <location>
        <begin position="1486"/>
        <end position="1501"/>
    </location>
</feature>
<dbReference type="InterPro" id="IPR056223">
    <property type="entry name" value="PH_24"/>
</dbReference>
<feature type="region of interest" description="Disordered" evidence="1">
    <location>
        <begin position="158"/>
        <end position="273"/>
    </location>
</feature>
<dbReference type="InterPro" id="IPR056222">
    <property type="entry name" value="PH_23"/>
</dbReference>
<keyword evidence="6" id="KW-1185">Reference proteome</keyword>
<feature type="compositionally biased region" description="Basic and acidic residues" evidence="1">
    <location>
        <begin position="724"/>
        <end position="739"/>
    </location>
</feature>
<feature type="compositionally biased region" description="Low complexity" evidence="1">
    <location>
        <begin position="1443"/>
        <end position="1459"/>
    </location>
</feature>
<feature type="domain" description="DBL homology" evidence="2">
    <location>
        <begin position="913"/>
        <end position="1115"/>
    </location>
</feature>
<feature type="region of interest" description="Disordered" evidence="1">
    <location>
        <begin position="347"/>
        <end position="547"/>
    </location>
</feature>
<evidence type="ECO:0000259" key="4">
    <source>
        <dbReference type="Pfam" id="PF24345"/>
    </source>
</evidence>
<feature type="region of interest" description="Disordered" evidence="1">
    <location>
        <begin position="1729"/>
        <end position="1801"/>
    </location>
</feature>
<evidence type="ECO:0000313" key="6">
    <source>
        <dbReference type="Proteomes" id="UP001285441"/>
    </source>
</evidence>
<protein>
    <submittedName>
        <fullName evidence="5">Uncharacterized protein</fullName>
    </submittedName>
</protein>
<dbReference type="Pfam" id="PF24345">
    <property type="entry name" value="PH_24"/>
    <property type="match status" value="1"/>
</dbReference>
<feature type="compositionally biased region" description="Polar residues" evidence="1">
    <location>
        <begin position="1379"/>
        <end position="1388"/>
    </location>
</feature>
<feature type="region of interest" description="Disordered" evidence="1">
    <location>
        <begin position="1664"/>
        <end position="1710"/>
    </location>
</feature>
<feature type="region of interest" description="Disordered" evidence="1">
    <location>
        <begin position="1554"/>
        <end position="1579"/>
    </location>
</feature>
<reference evidence="5" key="1">
    <citation type="journal article" date="2023" name="Mol. Phylogenet. Evol.">
        <title>Genome-scale phylogeny and comparative genomics of the fungal order Sordariales.</title>
        <authorList>
            <person name="Hensen N."/>
            <person name="Bonometti L."/>
            <person name="Westerberg I."/>
            <person name="Brannstrom I.O."/>
            <person name="Guillou S."/>
            <person name="Cros-Aarteil S."/>
            <person name="Calhoun S."/>
            <person name="Haridas S."/>
            <person name="Kuo A."/>
            <person name="Mondo S."/>
            <person name="Pangilinan J."/>
            <person name="Riley R."/>
            <person name="LaButti K."/>
            <person name="Andreopoulos B."/>
            <person name="Lipzen A."/>
            <person name="Chen C."/>
            <person name="Yan M."/>
            <person name="Daum C."/>
            <person name="Ng V."/>
            <person name="Clum A."/>
            <person name="Steindorff A."/>
            <person name="Ohm R.A."/>
            <person name="Martin F."/>
            <person name="Silar P."/>
            <person name="Natvig D.O."/>
            <person name="Lalanne C."/>
            <person name="Gautier V."/>
            <person name="Ament-Velasquez S.L."/>
            <person name="Kruys A."/>
            <person name="Hutchinson M.I."/>
            <person name="Powell A.J."/>
            <person name="Barry K."/>
            <person name="Miller A.N."/>
            <person name="Grigoriev I.V."/>
            <person name="Debuchy R."/>
            <person name="Gladieux P."/>
            <person name="Hiltunen Thoren M."/>
            <person name="Johannesson H."/>
        </authorList>
    </citation>
    <scope>NUCLEOTIDE SEQUENCE</scope>
    <source>
        <strain evidence="5">CBS 232.78</strain>
    </source>
</reference>
<proteinExistence type="predicted"/>
<gene>
    <name evidence="5" type="ORF">B0H63DRAFT_307881</name>
</gene>
<feature type="compositionally biased region" description="Acidic residues" evidence="1">
    <location>
        <begin position="755"/>
        <end position="766"/>
    </location>
</feature>
<dbReference type="Proteomes" id="UP001285441">
    <property type="component" value="Unassembled WGS sequence"/>
</dbReference>
<feature type="region of interest" description="Disordered" evidence="1">
    <location>
        <begin position="1278"/>
        <end position="1515"/>
    </location>
</feature>
<dbReference type="EMBL" id="JAULSW010000009">
    <property type="protein sequence ID" value="KAK3370119.1"/>
    <property type="molecule type" value="Genomic_DNA"/>
</dbReference>
<feature type="compositionally biased region" description="Low complexity" evidence="1">
    <location>
        <begin position="1771"/>
        <end position="1791"/>
    </location>
</feature>